<feature type="domain" description="Protein kinase" evidence="13">
    <location>
        <begin position="203"/>
        <end position="457"/>
    </location>
</feature>
<evidence type="ECO:0000259" key="13">
    <source>
        <dbReference type="PROSITE" id="PS50011"/>
    </source>
</evidence>
<evidence type="ECO:0000313" key="15">
    <source>
        <dbReference type="EMBL" id="CAF1631864.1"/>
    </source>
</evidence>
<evidence type="ECO:0000256" key="1">
    <source>
        <dbReference type="ARBA" id="ARBA00004192"/>
    </source>
</evidence>
<evidence type="ECO:0000256" key="2">
    <source>
        <dbReference type="ARBA" id="ARBA00012513"/>
    </source>
</evidence>
<dbReference type="InterPro" id="IPR000719">
    <property type="entry name" value="Prot_kinase_dom"/>
</dbReference>
<dbReference type="InterPro" id="IPR051138">
    <property type="entry name" value="PIM_Ser/Thr_kinase"/>
</dbReference>
<dbReference type="EMBL" id="CAJOBF010000831">
    <property type="protein sequence ID" value="CAF3876056.1"/>
    <property type="molecule type" value="Genomic_DNA"/>
</dbReference>
<organism evidence="19 21">
    <name type="scientific">Rotaria magnacalcarata</name>
    <dbReference type="NCBI Taxonomy" id="392030"/>
    <lineage>
        <taxon>Eukaryota</taxon>
        <taxon>Metazoa</taxon>
        <taxon>Spiralia</taxon>
        <taxon>Gnathifera</taxon>
        <taxon>Rotifera</taxon>
        <taxon>Eurotatoria</taxon>
        <taxon>Bdelloidea</taxon>
        <taxon>Philodinida</taxon>
        <taxon>Philodinidae</taxon>
        <taxon>Rotaria</taxon>
    </lineage>
</organism>
<keyword evidence="7" id="KW-0418">Kinase</keyword>
<evidence type="ECO:0000313" key="19">
    <source>
        <dbReference type="EMBL" id="CAF3876056.1"/>
    </source>
</evidence>
<dbReference type="Proteomes" id="UP000663856">
    <property type="component" value="Unassembled WGS sequence"/>
</dbReference>
<gene>
    <name evidence="14" type="ORF">CJN711_LOCUS2134</name>
    <name evidence="15" type="ORF">KQP761_LOCUS26368</name>
    <name evidence="16" type="ORF">MBJ925_LOCUS1065</name>
    <name evidence="20" type="ORF">OVN521_LOCUS9742</name>
    <name evidence="19" type="ORF">UXM345_LOCUS9208</name>
    <name evidence="18" type="ORF">WKI299_LOCUS17344</name>
    <name evidence="17" type="ORF">XDN619_LOCUS1048</name>
</gene>
<keyword evidence="4" id="KW-0723">Serine/threonine-protein kinase</keyword>
<dbReference type="OrthoDB" id="193931at2759"/>
<name>A0A819FZ22_9BILA</name>
<evidence type="ECO:0000313" key="20">
    <source>
        <dbReference type="EMBL" id="CAF3905473.1"/>
    </source>
</evidence>
<dbReference type="Proteomes" id="UP000663824">
    <property type="component" value="Unassembled WGS sequence"/>
</dbReference>
<comment type="caution">
    <text evidence="19">The sequence shown here is derived from an EMBL/GenBank/DDBJ whole genome shotgun (WGS) entry which is preliminary data.</text>
</comment>
<dbReference type="PANTHER" id="PTHR22984:SF25">
    <property type="entry name" value="PROTEIN KINASE DOMAIN-CONTAINING PROTEIN"/>
    <property type="match status" value="1"/>
</dbReference>
<feature type="compositionally biased region" description="Low complexity" evidence="12">
    <location>
        <begin position="139"/>
        <end position="158"/>
    </location>
</feature>
<dbReference type="EMBL" id="CAJNRF010006889">
    <property type="protein sequence ID" value="CAF2086721.1"/>
    <property type="molecule type" value="Genomic_DNA"/>
</dbReference>
<dbReference type="SMART" id="SM00220">
    <property type="entry name" value="S_TKc"/>
    <property type="match status" value="1"/>
</dbReference>
<comment type="catalytic activity">
    <reaction evidence="10">
        <text>L-threonyl-[protein] + ATP = O-phospho-L-threonyl-[protein] + ADP + H(+)</text>
        <dbReference type="Rhea" id="RHEA:46608"/>
        <dbReference type="Rhea" id="RHEA-COMP:11060"/>
        <dbReference type="Rhea" id="RHEA-COMP:11605"/>
        <dbReference type="ChEBI" id="CHEBI:15378"/>
        <dbReference type="ChEBI" id="CHEBI:30013"/>
        <dbReference type="ChEBI" id="CHEBI:30616"/>
        <dbReference type="ChEBI" id="CHEBI:61977"/>
        <dbReference type="ChEBI" id="CHEBI:456216"/>
        <dbReference type="EC" id="2.7.11.1"/>
    </reaction>
</comment>
<evidence type="ECO:0000313" key="21">
    <source>
        <dbReference type="Proteomes" id="UP000663842"/>
    </source>
</evidence>
<proteinExistence type="predicted"/>
<evidence type="ECO:0000313" key="14">
    <source>
        <dbReference type="EMBL" id="CAF0996673.1"/>
    </source>
</evidence>
<evidence type="ECO:0000256" key="10">
    <source>
        <dbReference type="ARBA" id="ARBA00047899"/>
    </source>
</evidence>
<evidence type="ECO:0000313" key="22">
    <source>
        <dbReference type="Proteomes" id="UP000663866"/>
    </source>
</evidence>
<protein>
    <recommendedName>
        <fullName evidence="3">Serine/threonine-protein kinase 1</fullName>
        <ecNumber evidence="2">2.7.11.1</ecNumber>
    </recommendedName>
</protein>
<keyword evidence="6" id="KW-0547">Nucleotide-binding</keyword>
<evidence type="ECO:0000313" key="18">
    <source>
        <dbReference type="EMBL" id="CAF2086721.1"/>
    </source>
</evidence>
<dbReference type="FunFam" id="1.10.510.10:FF:000571">
    <property type="entry name" value="Maternal embryonic leucine zipper kinase"/>
    <property type="match status" value="1"/>
</dbReference>
<feature type="region of interest" description="Disordered" evidence="12">
    <location>
        <begin position="139"/>
        <end position="165"/>
    </location>
</feature>
<dbReference type="EMBL" id="CAJNRG010000052">
    <property type="protein sequence ID" value="CAF1954537.1"/>
    <property type="molecule type" value="Genomic_DNA"/>
</dbReference>
<dbReference type="PANTHER" id="PTHR22984">
    <property type="entry name" value="SERINE/THREONINE-PROTEIN KINASE PIM"/>
    <property type="match status" value="1"/>
</dbReference>
<dbReference type="Proteomes" id="UP000663842">
    <property type="component" value="Unassembled WGS sequence"/>
</dbReference>
<dbReference type="SUPFAM" id="SSF56112">
    <property type="entry name" value="Protein kinase-like (PK-like)"/>
    <property type="match status" value="1"/>
</dbReference>
<evidence type="ECO:0000256" key="6">
    <source>
        <dbReference type="ARBA" id="ARBA00022741"/>
    </source>
</evidence>
<evidence type="ECO:0000313" key="17">
    <source>
        <dbReference type="EMBL" id="CAF1954537.1"/>
    </source>
</evidence>
<dbReference type="EC" id="2.7.11.1" evidence="2"/>
<dbReference type="Proteomes" id="UP000663834">
    <property type="component" value="Unassembled WGS sequence"/>
</dbReference>
<evidence type="ECO:0000256" key="3">
    <source>
        <dbReference type="ARBA" id="ARBA00016885"/>
    </source>
</evidence>
<keyword evidence="8" id="KW-0067">ATP-binding</keyword>
<keyword evidence="5" id="KW-0808">Transferase</keyword>
<dbReference type="AlphaFoldDB" id="A0A819FZ22"/>
<comment type="catalytic activity">
    <reaction evidence="11">
        <text>L-seryl-[protein] + ATP = O-phospho-L-seryl-[protein] + ADP + H(+)</text>
        <dbReference type="Rhea" id="RHEA:17989"/>
        <dbReference type="Rhea" id="RHEA-COMP:9863"/>
        <dbReference type="Rhea" id="RHEA-COMP:11604"/>
        <dbReference type="ChEBI" id="CHEBI:15378"/>
        <dbReference type="ChEBI" id="CHEBI:29999"/>
        <dbReference type="ChEBI" id="CHEBI:30616"/>
        <dbReference type="ChEBI" id="CHEBI:83421"/>
        <dbReference type="ChEBI" id="CHEBI:456216"/>
        <dbReference type="EC" id="2.7.11.1"/>
    </reaction>
</comment>
<dbReference type="Gene3D" id="3.30.200.20">
    <property type="entry name" value="Phosphorylase Kinase, domain 1"/>
    <property type="match status" value="1"/>
</dbReference>
<evidence type="ECO:0000256" key="8">
    <source>
        <dbReference type="ARBA" id="ARBA00022840"/>
    </source>
</evidence>
<evidence type="ECO:0000256" key="12">
    <source>
        <dbReference type="SAM" id="MobiDB-lite"/>
    </source>
</evidence>
<dbReference type="Pfam" id="PF00069">
    <property type="entry name" value="Pkinase"/>
    <property type="match status" value="1"/>
</dbReference>
<dbReference type="EMBL" id="CAJNRE010000067">
    <property type="protein sequence ID" value="CAF1914421.1"/>
    <property type="molecule type" value="Genomic_DNA"/>
</dbReference>
<dbReference type="Proteomes" id="UP000663866">
    <property type="component" value="Unassembled WGS sequence"/>
</dbReference>
<keyword evidence="22" id="KW-1185">Reference proteome</keyword>
<evidence type="ECO:0000256" key="11">
    <source>
        <dbReference type="ARBA" id="ARBA00048679"/>
    </source>
</evidence>
<comment type="subcellular location">
    <subcellularLocation>
        <location evidence="1">Host cytoplasm</location>
    </subcellularLocation>
</comment>
<dbReference type="GO" id="GO:0005737">
    <property type="term" value="C:cytoplasm"/>
    <property type="evidence" value="ECO:0007669"/>
    <property type="project" value="TreeGrafter"/>
</dbReference>
<sequence>MEHRTAIPDTNHEDDCQLISFTNKLPYYVRHLCKSTNKNKTAVISQPKEQNISSEVDSIPINETQHKSLAVFSLSSSSSSSSSLSEQIGVSSLMSTRIIPVGCYHEQDQTTSTNSHEKNSTSTSLMKCFATYREQIPFTSSCSSSSSSTSSTSSTNPSTRRDFLPSKKPAEHFITTVDTLTIEQNLFNMVRFDVIKTNFCEYYQTGDFVRSGGFSDIHEGMRLSDNKKVVIKFIPKEKTKNWLMINQKKYPAEVLLHKAVHEIQGVIHVYDYFENADNWILVMERLRNCQDLFDYLESRDRGRLNEVGAKKFFQQLVQINLAMLRKGVVHRDIKSENILVDLDTDSLVLIDFGASAICKSAVSNYSDFHGTKQYKSPEYILKKRYRGVSSTVWTLGVLLYDMVCGNLPFESEEDITGHKLTLKSYLSPELKNLIQRCLTQNPDRRPSLEAILEHPWLKN</sequence>
<dbReference type="EMBL" id="CAJNOW010014323">
    <property type="protein sequence ID" value="CAF1631864.1"/>
    <property type="molecule type" value="Genomic_DNA"/>
</dbReference>
<dbReference type="InterPro" id="IPR008271">
    <property type="entry name" value="Ser/Thr_kinase_AS"/>
</dbReference>
<dbReference type="EMBL" id="CAJOBG010001200">
    <property type="protein sequence ID" value="CAF3905473.1"/>
    <property type="molecule type" value="Genomic_DNA"/>
</dbReference>
<dbReference type="GO" id="GO:0004674">
    <property type="term" value="F:protein serine/threonine kinase activity"/>
    <property type="evidence" value="ECO:0007669"/>
    <property type="project" value="UniProtKB-KW"/>
</dbReference>
<accession>A0A819FZ22</accession>
<dbReference type="EMBL" id="CAJNOV010000132">
    <property type="protein sequence ID" value="CAF0996673.1"/>
    <property type="molecule type" value="Genomic_DNA"/>
</dbReference>
<dbReference type="Gene3D" id="1.10.510.10">
    <property type="entry name" value="Transferase(Phosphotransferase) domain 1"/>
    <property type="match status" value="1"/>
</dbReference>
<dbReference type="GO" id="GO:0030430">
    <property type="term" value="C:host cell cytoplasm"/>
    <property type="evidence" value="ECO:0007669"/>
    <property type="project" value="UniProtKB-SubCell"/>
</dbReference>
<evidence type="ECO:0000313" key="16">
    <source>
        <dbReference type="EMBL" id="CAF1914421.1"/>
    </source>
</evidence>
<dbReference type="PROSITE" id="PS00108">
    <property type="entry name" value="PROTEIN_KINASE_ST"/>
    <property type="match status" value="1"/>
</dbReference>
<evidence type="ECO:0000256" key="7">
    <source>
        <dbReference type="ARBA" id="ARBA00022777"/>
    </source>
</evidence>
<evidence type="ECO:0000256" key="4">
    <source>
        <dbReference type="ARBA" id="ARBA00022527"/>
    </source>
</evidence>
<evidence type="ECO:0000256" key="9">
    <source>
        <dbReference type="ARBA" id="ARBA00023200"/>
    </source>
</evidence>
<dbReference type="Proteomes" id="UP000663887">
    <property type="component" value="Unassembled WGS sequence"/>
</dbReference>
<reference evidence="19" key="1">
    <citation type="submission" date="2021-02" db="EMBL/GenBank/DDBJ databases">
        <authorList>
            <person name="Nowell W R."/>
        </authorList>
    </citation>
    <scope>NUCLEOTIDE SEQUENCE</scope>
</reference>
<evidence type="ECO:0000256" key="5">
    <source>
        <dbReference type="ARBA" id="ARBA00022679"/>
    </source>
</evidence>
<dbReference type="GO" id="GO:0005524">
    <property type="term" value="F:ATP binding"/>
    <property type="evidence" value="ECO:0007669"/>
    <property type="project" value="UniProtKB-KW"/>
</dbReference>
<dbReference type="PROSITE" id="PS50011">
    <property type="entry name" value="PROTEIN_KINASE_DOM"/>
    <property type="match status" value="1"/>
</dbReference>
<dbReference type="InterPro" id="IPR011009">
    <property type="entry name" value="Kinase-like_dom_sf"/>
</dbReference>
<keyword evidence="9" id="KW-1035">Host cytoplasm</keyword>
<dbReference type="Proteomes" id="UP000663855">
    <property type="component" value="Unassembled WGS sequence"/>
</dbReference>